<name>A0A0P9PAV9_9PSED</name>
<evidence type="ECO:0000313" key="2">
    <source>
        <dbReference type="EMBL" id="RMQ24594.1"/>
    </source>
</evidence>
<dbReference type="Proteomes" id="UP000269044">
    <property type="component" value="Unassembled WGS sequence"/>
</dbReference>
<organism evidence="2 4">
    <name type="scientific">Pseudomonas syringae pv. delphinii</name>
    <dbReference type="NCBI Taxonomy" id="192088"/>
    <lineage>
        <taxon>Bacteria</taxon>
        <taxon>Pseudomonadati</taxon>
        <taxon>Pseudomonadota</taxon>
        <taxon>Gammaproteobacteria</taxon>
        <taxon>Pseudomonadales</taxon>
        <taxon>Pseudomonadaceae</taxon>
        <taxon>Pseudomonas</taxon>
    </lineage>
</organism>
<dbReference type="AlphaFoldDB" id="A0A0P9PAV9"/>
<dbReference type="EMBL" id="RBQG01000305">
    <property type="protein sequence ID" value="RMP07405.1"/>
    <property type="molecule type" value="Genomic_DNA"/>
</dbReference>
<reference evidence="3 4" key="1">
    <citation type="submission" date="2018-08" db="EMBL/GenBank/DDBJ databases">
        <title>Recombination of ecologically and evolutionarily significant loci maintains genetic cohesion in the Pseudomonas syringae species complex.</title>
        <authorList>
            <person name="Dillon M."/>
            <person name="Thakur S."/>
            <person name="Almeida R.N.D."/>
            <person name="Weir B.S."/>
            <person name="Guttman D.S."/>
        </authorList>
    </citation>
    <scope>NUCLEOTIDE SEQUENCE [LARGE SCALE GENOMIC DNA]</scope>
    <source>
        <strain evidence="2 4">ICMP 13052</strain>
        <strain evidence="1 3">ICMP 4330</strain>
    </source>
</reference>
<proteinExistence type="predicted"/>
<dbReference type="EMBL" id="RBRA01000132">
    <property type="protein sequence ID" value="RMQ24594.1"/>
    <property type="molecule type" value="Genomic_DNA"/>
</dbReference>
<dbReference type="Proteomes" id="UP000267908">
    <property type="component" value="Unassembled WGS sequence"/>
</dbReference>
<evidence type="ECO:0000313" key="1">
    <source>
        <dbReference type="EMBL" id="RMP07405.1"/>
    </source>
</evidence>
<sequence>MLRAAVKARLTALSGRWSQFYAGFGSAAKLKREDNVYLR</sequence>
<gene>
    <name evidence="2" type="ORF">ALQ08_04190</name>
    <name evidence="1" type="ORF">ALQ28_101632</name>
</gene>
<protein>
    <submittedName>
        <fullName evidence="2">Uncharacterized protein</fullName>
    </submittedName>
</protein>
<evidence type="ECO:0000313" key="3">
    <source>
        <dbReference type="Proteomes" id="UP000267908"/>
    </source>
</evidence>
<comment type="caution">
    <text evidence="2">The sequence shown here is derived from an EMBL/GenBank/DDBJ whole genome shotgun (WGS) entry which is preliminary data.</text>
</comment>
<evidence type="ECO:0000313" key="4">
    <source>
        <dbReference type="Proteomes" id="UP000269044"/>
    </source>
</evidence>
<accession>A0A0P9PAV9</accession>